<proteinExistence type="predicted"/>
<dbReference type="Proteomes" id="UP000241434">
    <property type="component" value="Unassembled WGS sequence"/>
</dbReference>
<accession>A0A2P7Q2H5</accession>
<keyword evidence="2" id="KW-1185">Reference proteome</keyword>
<dbReference type="EMBL" id="JYGE01000002">
    <property type="protein sequence ID" value="PSJ32147.1"/>
    <property type="molecule type" value="Genomic_DNA"/>
</dbReference>
<organism evidence="1 2">
    <name type="scientific">Peptostreptococcus russellii</name>
    <dbReference type="NCBI Taxonomy" id="215200"/>
    <lineage>
        <taxon>Bacteria</taxon>
        <taxon>Bacillati</taxon>
        <taxon>Bacillota</taxon>
        <taxon>Clostridia</taxon>
        <taxon>Peptostreptococcales</taxon>
        <taxon>Peptostreptococcaceae</taxon>
        <taxon>Peptostreptococcus</taxon>
    </lineage>
</organism>
<gene>
    <name evidence="1" type="ORF">UF10_01830</name>
</gene>
<reference evidence="1" key="1">
    <citation type="thesis" date="2015" institute="Rutgers" country="The State University of New Jersey, 14 College Farm Rd., New Brunswick, NJ, USA">
        <title>Ammonia toxicity in bacteria and its implications for treatment of and resource recovery from highly nitrogenous organic wastes.</title>
        <authorList>
            <person name="Luther A.K."/>
        </authorList>
    </citation>
    <scope>NUCLEOTIDE SEQUENCE</scope>
    <source>
        <strain evidence="1">RT-10B</strain>
    </source>
</reference>
<comment type="caution">
    <text evidence="1">The sequence shown here is derived from an EMBL/GenBank/DDBJ whole genome shotgun (WGS) entry which is preliminary data.</text>
</comment>
<name>A0A2P7Q2H5_9FIRM</name>
<sequence length="119" mass="13682">MSKHKGRIVEIEKHQSRGVYIKQGVKGPEQYKYNNYPGGNGTYVTGGEYYGTVLNIKIYVYDFDKSVVFDVYENIRTITGKKRISPQLLQTIESHEGKKVNVYTDDGYEFSFEPAQLLD</sequence>
<evidence type="ECO:0000313" key="1">
    <source>
        <dbReference type="EMBL" id="PSJ32147.1"/>
    </source>
</evidence>
<protein>
    <submittedName>
        <fullName evidence="1">Uncharacterized protein</fullName>
    </submittedName>
</protein>
<dbReference type="AlphaFoldDB" id="A0A2P7Q2H5"/>
<evidence type="ECO:0000313" key="2">
    <source>
        <dbReference type="Proteomes" id="UP000241434"/>
    </source>
</evidence>